<gene>
    <name evidence="2" type="ordered locus">SNE_A12860</name>
</gene>
<dbReference type="STRING" id="331113.SNE_A12860"/>
<dbReference type="eggNOG" id="COG1793">
    <property type="taxonomic scope" value="Bacteria"/>
</dbReference>
<name>F8L4Z6_SIMNZ</name>
<feature type="domain" description="DNA ligase D 3'-phosphoesterase" evidence="1">
    <location>
        <begin position="32"/>
        <end position="58"/>
    </location>
</feature>
<reference evidence="2 3" key="2">
    <citation type="journal article" date="2011" name="Mol. Biol. Evol.">
        <title>Unity in variety--the pan-genome of the Chlamydiae.</title>
        <authorList>
            <person name="Collingro A."/>
            <person name="Tischler P."/>
            <person name="Weinmaier T."/>
            <person name="Penz T."/>
            <person name="Heinz E."/>
            <person name="Brunham R.C."/>
            <person name="Read T.D."/>
            <person name="Bavoil P.M."/>
            <person name="Sachse K."/>
            <person name="Kahane S."/>
            <person name="Friedman M.G."/>
            <person name="Rattei T."/>
            <person name="Myers G.S."/>
            <person name="Horn M."/>
        </authorList>
    </citation>
    <scope>NUCLEOTIDE SEQUENCE [LARGE SCALE GENOMIC DNA]</scope>
    <source>
        <strain evidence="3">ATCC VR-1471 / Z</strain>
    </source>
</reference>
<protein>
    <recommendedName>
        <fullName evidence="1">DNA ligase D 3'-phosphoesterase domain-containing protein</fullName>
    </recommendedName>
</protein>
<dbReference type="InterPro" id="IPR014144">
    <property type="entry name" value="LigD_PE_domain"/>
</dbReference>
<dbReference type="KEGG" id="sng:SNE_A12860"/>
<dbReference type="Pfam" id="PF13298">
    <property type="entry name" value="LigD_N"/>
    <property type="match status" value="1"/>
</dbReference>
<organism evidence="2 3">
    <name type="scientific">Simkania negevensis (strain ATCC VR-1471 / DSM 27360 / Z)</name>
    <dbReference type="NCBI Taxonomy" id="331113"/>
    <lineage>
        <taxon>Bacteria</taxon>
        <taxon>Pseudomonadati</taxon>
        <taxon>Chlamydiota</taxon>
        <taxon>Chlamydiia</taxon>
        <taxon>Parachlamydiales</taxon>
        <taxon>Simkaniaceae</taxon>
        <taxon>Simkania</taxon>
    </lineage>
</organism>
<dbReference type="RefSeq" id="WP_013943630.1">
    <property type="nucleotide sequence ID" value="NC_015713.1"/>
</dbReference>
<evidence type="ECO:0000313" key="3">
    <source>
        <dbReference type="Proteomes" id="UP000000496"/>
    </source>
</evidence>
<sequence length="78" mass="9051">MTTSSKRRNFKRFKEPKAKVAKSAGNPAFVVQMHAARSLHYDLRLEVGGVMKSWAVPICTWNKKLKRISRDMFKAYFC</sequence>
<dbReference type="OrthoDB" id="9802472at2"/>
<dbReference type="Proteomes" id="UP000000496">
    <property type="component" value="Chromosome gsn.131"/>
</dbReference>
<evidence type="ECO:0000259" key="1">
    <source>
        <dbReference type="Pfam" id="PF13298"/>
    </source>
</evidence>
<dbReference type="HOGENOM" id="CLU_2620119_0_0_0"/>
<keyword evidence="3" id="KW-1185">Reference proteome</keyword>
<accession>F8L4Z6</accession>
<evidence type="ECO:0000313" key="2">
    <source>
        <dbReference type="EMBL" id="CCB89163.1"/>
    </source>
</evidence>
<reference key="1">
    <citation type="journal article" date="2011" name="Mol. Biol. Evol.">
        <title>Unity in variety -- the pan-genome of the Chlamydiae.</title>
        <authorList>
            <person name="Collingro A."/>
            <person name="Tischler P."/>
            <person name="Weinmaier T."/>
            <person name="Penz T."/>
            <person name="Heinz E."/>
            <person name="Brunham R.C."/>
            <person name="Read T.D."/>
            <person name="Bavoil P.M."/>
            <person name="Sachse K."/>
            <person name="Kahane S."/>
            <person name="Friedman M.G."/>
            <person name="Rattei T."/>
            <person name="Myers G.S.A."/>
            <person name="Horn M."/>
        </authorList>
    </citation>
    <scope>NUCLEOTIDE SEQUENCE</scope>
    <source>
        <strain>Z</strain>
    </source>
</reference>
<dbReference type="AlphaFoldDB" id="F8L4Z6"/>
<dbReference type="EMBL" id="FR872582">
    <property type="protein sequence ID" value="CCB89163.1"/>
    <property type="molecule type" value="Genomic_DNA"/>
</dbReference>
<proteinExistence type="predicted"/>